<dbReference type="RefSeq" id="WP_168623081.1">
    <property type="nucleotide sequence ID" value="NZ_JAAZQQ010000002.1"/>
</dbReference>
<dbReference type="AlphaFoldDB" id="A0A7X6GZR1"/>
<evidence type="ECO:0000313" key="2">
    <source>
        <dbReference type="EMBL" id="NKX44734.1"/>
    </source>
</evidence>
<sequence length="62" mass="6755">MTQTDPKPARKAHTELRRGKRDEPEAAPAAPATPKLQPRTSAETLAKTLEDGADDLFNDMPV</sequence>
<proteinExistence type="predicted"/>
<feature type="compositionally biased region" description="Basic and acidic residues" evidence="1">
    <location>
        <begin position="12"/>
        <end position="24"/>
    </location>
</feature>
<organism evidence="2 3">
    <name type="scientific">Roseicyclus persicicus</name>
    <dbReference type="NCBI Taxonomy" id="2650661"/>
    <lineage>
        <taxon>Bacteria</taxon>
        <taxon>Pseudomonadati</taxon>
        <taxon>Pseudomonadota</taxon>
        <taxon>Alphaproteobacteria</taxon>
        <taxon>Rhodobacterales</taxon>
        <taxon>Roseobacteraceae</taxon>
        <taxon>Roseicyclus</taxon>
    </lineage>
</organism>
<evidence type="ECO:0000256" key="1">
    <source>
        <dbReference type="SAM" id="MobiDB-lite"/>
    </source>
</evidence>
<protein>
    <submittedName>
        <fullName evidence="2">Uncharacterized protein</fullName>
    </submittedName>
</protein>
<accession>A0A7X6GZR1</accession>
<dbReference type="EMBL" id="JAAZQQ010000002">
    <property type="protein sequence ID" value="NKX44734.1"/>
    <property type="molecule type" value="Genomic_DNA"/>
</dbReference>
<keyword evidence="3" id="KW-1185">Reference proteome</keyword>
<gene>
    <name evidence="2" type="ORF">HCU73_09040</name>
</gene>
<dbReference type="Proteomes" id="UP000526408">
    <property type="component" value="Unassembled WGS sequence"/>
</dbReference>
<feature type="region of interest" description="Disordered" evidence="1">
    <location>
        <begin position="1"/>
        <end position="41"/>
    </location>
</feature>
<evidence type="ECO:0000313" key="3">
    <source>
        <dbReference type="Proteomes" id="UP000526408"/>
    </source>
</evidence>
<name>A0A7X6GZR1_9RHOB</name>
<reference evidence="2 3" key="1">
    <citation type="submission" date="2020-04" db="EMBL/GenBank/DDBJ databases">
        <authorList>
            <person name="Yoon J."/>
        </authorList>
    </citation>
    <scope>NUCLEOTIDE SEQUENCE [LARGE SCALE GENOMIC DNA]</scope>
    <source>
        <strain evidence="2 3">KMU-115</strain>
    </source>
</reference>
<comment type="caution">
    <text evidence="2">The sequence shown here is derived from an EMBL/GenBank/DDBJ whole genome shotgun (WGS) entry which is preliminary data.</text>
</comment>